<dbReference type="Proteomes" id="UP001321473">
    <property type="component" value="Unassembled WGS sequence"/>
</dbReference>
<name>A0AAQ4FLY9_AMBAM</name>
<gene>
    <name evidence="1" type="ORF">V5799_022431</name>
</gene>
<accession>A0AAQ4FLY9</accession>
<protein>
    <submittedName>
        <fullName evidence="1">Uncharacterized protein</fullName>
    </submittedName>
</protein>
<comment type="caution">
    <text evidence="1">The sequence shown here is derived from an EMBL/GenBank/DDBJ whole genome shotgun (WGS) entry which is preliminary data.</text>
</comment>
<evidence type="ECO:0000313" key="1">
    <source>
        <dbReference type="EMBL" id="KAK8787793.1"/>
    </source>
</evidence>
<sequence>MKAQCLCLMCSVRGAFRDDHEDVFHPIGNAETLLEDMHRCAAQSMCIFLSAFLYFSTTMLTRSSCASYVSRFIGAKLKKEPSTDQYMS</sequence>
<proteinExistence type="predicted"/>
<reference evidence="1 2" key="1">
    <citation type="journal article" date="2023" name="Arcadia Sci">
        <title>De novo assembly of a long-read Amblyomma americanum tick genome.</title>
        <authorList>
            <person name="Chou S."/>
            <person name="Poskanzer K.E."/>
            <person name="Rollins M."/>
            <person name="Thuy-Boun P.S."/>
        </authorList>
    </citation>
    <scope>NUCLEOTIDE SEQUENCE [LARGE SCALE GENOMIC DNA]</scope>
    <source>
        <strain evidence="1">F_SG_1</strain>
        <tissue evidence="1">Salivary glands</tissue>
    </source>
</reference>
<organism evidence="1 2">
    <name type="scientific">Amblyomma americanum</name>
    <name type="common">Lone star tick</name>
    <dbReference type="NCBI Taxonomy" id="6943"/>
    <lineage>
        <taxon>Eukaryota</taxon>
        <taxon>Metazoa</taxon>
        <taxon>Ecdysozoa</taxon>
        <taxon>Arthropoda</taxon>
        <taxon>Chelicerata</taxon>
        <taxon>Arachnida</taxon>
        <taxon>Acari</taxon>
        <taxon>Parasitiformes</taxon>
        <taxon>Ixodida</taxon>
        <taxon>Ixodoidea</taxon>
        <taxon>Ixodidae</taxon>
        <taxon>Amblyomminae</taxon>
        <taxon>Amblyomma</taxon>
    </lineage>
</organism>
<dbReference type="EMBL" id="JARKHS020001437">
    <property type="protein sequence ID" value="KAK8787793.1"/>
    <property type="molecule type" value="Genomic_DNA"/>
</dbReference>
<evidence type="ECO:0000313" key="2">
    <source>
        <dbReference type="Proteomes" id="UP001321473"/>
    </source>
</evidence>
<dbReference type="AlphaFoldDB" id="A0AAQ4FLY9"/>
<keyword evidence="2" id="KW-1185">Reference proteome</keyword>